<sequence>MWWMRYDGYDVVDVVVLCDLVAAMRWQQFNGYDAVATVRWLRCGGCDVVDVKTNDKDHGWPSVTMFVL</sequence>
<reference evidence="2" key="1">
    <citation type="journal article" date="2013" name="Nat. Genet.">
        <title>The Capsella rubella genome and the genomic consequences of rapid mating system evolution.</title>
        <authorList>
            <person name="Slotte T."/>
            <person name="Hazzouri K.M."/>
            <person name="Agren J.A."/>
            <person name="Koenig D."/>
            <person name="Maumus F."/>
            <person name="Guo Y.L."/>
            <person name="Steige K."/>
            <person name="Platts A.E."/>
            <person name="Escobar J.S."/>
            <person name="Newman L.K."/>
            <person name="Wang W."/>
            <person name="Mandakova T."/>
            <person name="Vello E."/>
            <person name="Smith L.M."/>
            <person name="Henz S.R."/>
            <person name="Steffen J."/>
            <person name="Takuno S."/>
            <person name="Brandvain Y."/>
            <person name="Coop G."/>
            <person name="Andolfatto P."/>
            <person name="Hu T.T."/>
            <person name="Blanchette M."/>
            <person name="Clark R.M."/>
            <person name="Quesneville H."/>
            <person name="Nordborg M."/>
            <person name="Gaut B.S."/>
            <person name="Lysak M.A."/>
            <person name="Jenkins J."/>
            <person name="Grimwood J."/>
            <person name="Chapman J."/>
            <person name="Prochnik S."/>
            <person name="Shu S."/>
            <person name="Rokhsar D."/>
            <person name="Schmutz J."/>
            <person name="Weigel D."/>
            <person name="Wright S.I."/>
        </authorList>
    </citation>
    <scope>NUCLEOTIDE SEQUENCE [LARGE SCALE GENOMIC DNA]</scope>
    <source>
        <strain evidence="2">cv. Monte Gargano</strain>
    </source>
</reference>
<dbReference type="EMBL" id="KB870805">
    <property type="protein sequence ID" value="EOA37791.1"/>
    <property type="molecule type" value="Genomic_DNA"/>
</dbReference>
<keyword evidence="2" id="KW-1185">Reference proteome</keyword>
<evidence type="ECO:0000313" key="2">
    <source>
        <dbReference type="Proteomes" id="UP000029121"/>
    </source>
</evidence>
<proteinExistence type="predicted"/>
<dbReference type="AlphaFoldDB" id="R0GPT0"/>
<dbReference type="Proteomes" id="UP000029121">
    <property type="component" value="Unassembled WGS sequence"/>
</dbReference>
<organism evidence="1 2">
    <name type="scientific">Capsella rubella</name>
    <dbReference type="NCBI Taxonomy" id="81985"/>
    <lineage>
        <taxon>Eukaryota</taxon>
        <taxon>Viridiplantae</taxon>
        <taxon>Streptophyta</taxon>
        <taxon>Embryophyta</taxon>
        <taxon>Tracheophyta</taxon>
        <taxon>Spermatophyta</taxon>
        <taxon>Magnoliopsida</taxon>
        <taxon>eudicotyledons</taxon>
        <taxon>Gunneridae</taxon>
        <taxon>Pentapetalae</taxon>
        <taxon>rosids</taxon>
        <taxon>malvids</taxon>
        <taxon>Brassicales</taxon>
        <taxon>Brassicaceae</taxon>
        <taxon>Camelineae</taxon>
        <taxon>Capsella</taxon>
    </lineage>
</organism>
<evidence type="ECO:0000313" key="1">
    <source>
        <dbReference type="EMBL" id="EOA37791.1"/>
    </source>
</evidence>
<gene>
    <name evidence="1" type="ORF">CARUB_v10012674mg</name>
</gene>
<name>R0GPT0_9BRAS</name>
<accession>R0GPT0</accession>
<protein>
    <submittedName>
        <fullName evidence="1">Uncharacterized protein</fullName>
    </submittedName>
</protein>